<evidence type="ECO:0000313" key="7">
    <source>
        <dbReference type="Proteomes" id="UP000051017"/>
    </source>
</evidence>
<keyword evidence="1" id="KW-0808">Transferase</keyword>
<accession>A0A0R2QGQ6</accession>
<feature type="transmembrane region" description="Helical" evidence="4">
    <location>
        <begin position="34"/>
        <end position="51"/>
    </location>
</feature>
<dbReference type="InterPro" id="IPR050482">
    <property type="entry name" value="Sensor_HK_TwoCompSys"/>
</dbReference>
<evidence type="ECO:0000256" key="4">
    <source>
        <dbReference type="SAM" id="Phobius"/>
    </source>
</evidence>
<dbReference type="GO" id="GO:0016301">
    <property type="term" value="F:kinase activity"/>
    <property type="evidence" value="ECO:0007669"/>
    <property type="project" value="UniProtKB-KW"/>
</dbReference>
<dbReference type="GO" id="GO:0000160">
    <property type="term" value="P:phosphorelay signal transduction system"/>
    <property type="evidence" value="ECO:0007669"/>
    <property type="project" value="UniProtKB-KW"/>
</dbReference>
<dbReference type="InterPro" id="IPR003594">
    <property type="entry name" value="HATPase_dom"/>
</dbReference>
<evidence type="ECO:0000256" key="2">
    <source>
        <dbReference type="ARBA" id="ARBA00022777"/>
    </source>
</evidence>
<evidence type="ECO:0000256" key="3">
    <source>
        <dbReference type="ARBA" id="ARBA00023012"/>
    </source>
</evidence>
<evidence type="ECO:0000256" key="1">
    <source>
        <dbReference type="ARBA" id="ARBA00022679"/>
    </source>
</evidence>
<keyword evidence="3" id="KW-0902">Two-component regulatory system</keyword>
<protein>
    <recommendedName>
        <fullName evidence="5">Histidine kinase/HSP90-like ATPase domain-containing protein</fullName>
    </recommendedName>
</protein>
<keyword evidence="2" id="KW-0418">Kinase</keyword>
<proteinExistence type="predicted"/>
<organism evidence="6 7">
    <name type="scientific">Acidimicrobiia bacterium BACL6 MAG-120924-bin43</name>
    <dbReference type="NCBI Taxonomy" id="1655583"/>
    <lineage>
        <taxon>Bacteria</taxon>
        <taxon>Bacillati</taxon>
        <taxon>Actinomycetota</taxon>
        <taxon>Acidimicrobiia</taxon>
        <taxon>acIV cluster</taxon>
    </lineage>
</organism>
<dbReference type="Pfam" id="PF02518">
    <property type="entry name" value="HATPase_c"/>
    <property type="match status" value="1"/>
</dbReference>
<gene>
    <name evidence="6" type="ORF">ABR75_04210</name>
</gene>
<evidence type="ECO:0000259" key="5">
    <source>
        <dbReference type="Pfam" id="PF02518"/>
    </source>
</evidence>
<dbReference type="InterPro" id="IPR036890">
    <property type="entry name" value="HATPase_C_sf"/>
</dbReference>
<feature type="domain" description="Histidine kinase/HSP90-like ATPase" evidence="5">
    <location>
        <begin position="213"/>
        <end position="295"/>
    </location>
</feature>
<dbReference type="PANTHER" id="PTHR24421:SF58">
    <property type="entry name" value="SIGNAL TRANSDUCTION HISTIDINE-PROTEIN KINASE_PHOSPHATASE UHPB"/>
    <property type="match status" value="1"/>
</dbReference>
<name>A0A0R2QGQ6_9ACTN</name>
<keyword evidence="4" id="KW-0472">Membrane</keyword>
<evidence type="ECO:0000313" key="6">
    <source>
        <dbReference type="EMBL" id="KRO46842.1"/>
    </source>
</evidence>
<dbReference type="EMBL" id="LIBJ01000228">
    <property type="protein sequence ID" value="KRO46842.1"/>
    <property type="molecule type" value="Genomic_DNA"/>
</dbReference>
<comment type="caution">
    <text evidence="6">The sequence shown here is derived from an EMBL/GenBank/DDBJ whole genome shotgun (WGS) entry which is preliminary data.</text>
</comment>
<reference evidence="6 7" key="1">
    <citation type="submission" date="2015-10" db="EMBL/GenBank/DDBJ databases">
        <title>Metagenome-Assembled Genomes uncover a global brackish microbiome.</title>
        <authorList>
            <person name="Hugerth L.W."/>
            <person name="Larsson J."/>
            <person name="Alneberg J."/>
            <person name="Lindh M.V."/>
            <person name="Legrand C."/>
            <person name="Pinhassi J."/>
            <person name="Andersson A.F."/>
        </authorList>
    </citation>
    <scope>NUCLEOTIDE SEQUENCE [LARGE SCALE GENOMIC DNA]</scope>
    <source>
        <strain evidence="6">BACL6 MAG-120924-bin43</strain>
    </source>
</reference>
<dbReference type="SUPFAM" id="SSF55874">
    <property type="entry name" value="ATPase domain of HSP90 chaperone/DNA topoisomerase II/histidine kinase"/>
    <property type="match status" value="1"/>
</dbReference>
<keyword evidence="4" id="KW-1133">Transmembrane helix</keyword>
<feature type="transmembrane region" description="Helical" evidence="4">
    <location>
        <begin position="6"/>
        <end position="22"/>
    </location>
</feature>
<dbReference type="Gene3D" id="3.30.565.10">
    <property type="entry name" value="Histidine kinase-like ATPase, C-terminal domain"/>
    <property type="match status" value="1"/>
</dbReference>
<dbReference type="AlphaFoldDB" id="A0A0R2QGQ6"/>
<dbReference type="PANTHER" id="PTHR24421">
    <property type="entry name" value="NITRATE/NITRITE SENSOR PROTEIN NARX-RELATED"/>
    <property type="match status" value="1"/>
</dbReference>
<sequence length="297" mass="32222">MPAAGFAFVFVGGWISLAYRILVSRLSVLTPRTVLVYLGSFLPLTVVQTLINQSLFQSPLELAGVLSGVVLNYLSLISLSLLFSLSSQDSTERSRGRFVLSNSGGIASWMQGEWGRATVQAILRNVMHHLHGTVQNRVLALRLSAGSQPAKSQRELETAISEIITQAKAEFQSSQARPFQERVESLIAEWKPIAQVTVNSRLGDMSDLRQAVLFMVIQEAVTNSIRHGLARSVTVSLDPHDSERRVLCEVVDDGTGPAHKVRKLGVGLGFLAALSEGSWSLGTRPGGGSRLTATLWC</sequence>
<dbReference type="Proteomes" id="UP000051017">
    <property type="component" value="Unassembled WGS sequence"/>
</dbReference>
<dbReference type="CDD" id="cd16917">
    <property type="entry name" value="HATPase_UhpB-NarQ-NarX-like"/>
    <property type="match status" value="1"/>
</dbReference>
<keyword evidence="4" id="KW-0812">Transmembrane</keyword>
<feature type="transmembrane region" description="Helical" evidence="4">
    <location>
        <begin position="63"/>
        <end position="85"/>
    </location>
</feature>